<comment type="similarity">
    <text evidence="5">Belongs to the class-II pyridoxal-phosphate-dependent aminotransferase family. MalY/PatB cystathionine beta-lyase subfamily.</text>
</comment>
<organism evidence="7 8">
    <name type="scientific">Candidatus Enterenecus faecium</name>
    <dbReference type="NCBI Taxonomy" id="2840780"/>
    <lineage>
        <taxon>Bacteria</taxon>
        <taxon>Bacillati</taxon>
        <taxon>Bacillota</taxon>
        <taxon>Clostridia</taxon>
        <taxon>Eubacteriales</taxon>
        <taxon>Candidatus Enterenecus</taxon>
    </lineage>
</organism>
<dbReference type="InterPro" id="IPR015424">
    <property type="entry name" value="PyrdxlP-dep_Trfase"/>
</dbReference>
<protein>
    <recommendedName>
        <fullName evidence="2">cysteine-S-conjugate beta-lyase</fullName>
        <ecNumber evidence="2">4.4.1.13</ecNumber>
    </recommendedName>
</protein>
<accession>A0A9D1CGR3</accession>
<sequence>MNQFFDQPIPPRVGVEVEKWDLMGPNPQPGVVPLSVADMEFRSPPAIVQALEDMARSGLWGYAGWSDRYYNAIRSWVSRRYGWEVQRDWIIRTTGVVHGINAAVRAFTNPEDGIVIQTPVYPPFYRAVRENGRTLLENPLKLVDGHYEMDFDDLEDKLSRPTTTAMILCSPHNPVGRVWTRAQLQRVGDLCLAHGVFLISDEIHCDLCQPDHPHTVYASLGEEYAKHCVIGMAASKTFSLAGLACGNMIVPDGDNKAKLEAEVARSGAYSNSSFGTLALEVGYEQCEPWVEQLVDYLKENDRYLRDFMAQHFPKVWIAPLEGTYLSWIDFSSFGLDDKALADFMEQEAQLYLSHGINYGGAGFMRLNLACSRDVLAAALERLLAAAQRRGLV</sequence>
<evidence type="ECO:0000256" key="1">
    <source>
        <dbReference type="ARBA" id="ARBA00001933"/>
    </source>
</evidence>
<dbReference type="InterPro" id="IPR027619">
    <property type="entry name" value="C-S_lyase_PatB-like"/>
</dbReference>
<comment type="caution">
    <text evidence="7">The sequence shown here is derived from an EMBL/GenBank/DDBJ whole genome shotgun (WGS) entry which is preliminary data.</text>
</comment>
<evidence type="ECO:0000256" key="3">
    <source>
        <dbReference type="ARBA" id="ARBA00022898"/>
    </source>
</evidence>
<evidence type="ECO:0000313" key="8">
    <source>
        <dbReference type="Proteomes" id="UP000886879"/>
    </source>
</evidence>
<dbReference type="InterPro" id="IPR015421">
    <property type="entry name" value="PyrdxlP-dep_Trfase_major"/>
</dbReference>
<evidence type="ECO:0000313" key="7">
    <source>
        <dbReference type="EMBL" id="HIQ60817.1"/>
    </source>
</evidence>
<evidence type="ECO:0000256" key="5">
    <source>
        <dbReference type="ARBA" id="ARBA00037974"/>
    </source>
</evidence>
<evidence type="ECO:0000256" key="4">
    <source>
        <dbReference type="ARBA" id="ARBA00023239"/>
    </source>
</evidence>
<dbReference type="NCBIfam" id="TIGR04350">
    <property type="entry name" value="C_S_lyase_PatB"/>
    <property type="match status" value="1"/>
</dbReference>
<dbReference type="EMBL" id="DVFO01000043">
    <property type="protein sequence ID" value="HIQ60817.1"/>
    <property type="molecule type" value="Genomic_DNA"/>
</dbReference>
<dbReference type="InterPro" id="IPR051798">
    <property type="entry name" value="Class-II_PLP-Dep_Aminotrans"/>
</dbReference>
<dbReference type="Pfam" id="PF00155">
    <property type="entry name" value="Aminotran_1_2"/>
    <property type="match status" value="1"/>
</dbReference>
<gene>
    <name evidence="7" type="ORF">IAD31_04380</name>
</gene>
<feature type="domain" description="Aminotransferase class I/classII large" evidence="6">
    <location>
        <begin position="31"/>
        <end position="382"/>
    </location>
</feature>
<keyword evidence="4" id="KW-0456">Lyase</keyword>
<dbReference type="AlphaFoldDB" id="A0A9D1CGR3"/>
<dbReference type="EC" id="4.4.1.13" evidence="2"/>
<reference evidence="7" key="1">
    <citation type="submission" date="2020-10" db="EMBL/GenBank/DDBJ databases">
        <authorList>
            <person name="Gilroy R."/>
        </authorList>
    </citation>
    <scope>NUCLEOTIDE SEQUENCE</scope>
    <source>
        <strain evidence="7">ChiGjej2B2-12916</strain>
    </source>
</reference>
<reference evidence="7" key="2">
    <citation type="journal article" date="2021" name="PeerJ">
        <title>Extensive microbial diversity within the chicken gut microbiome revealed by metagenomics and culture.</title>
        <authorList>
            <person name="Gilroy R."/>
            <person name="Ravi A."/>
            <person name="Getino M."/>
            <person name="Pursley I."/>
            <person name="Horton D.L."/>
            <person name="Alikhan N.F."/>
            <person name="Baker D."/>
            <person name="Gharbi K."/>
            <person name="Hall N."/>
            <person name="Watson M."/>
            <person name="Adriaenssens E.M."/>
            <person name="Foster-Nyarko E."/>
            <person name="Jarju S."/>
            <person name="Secka A."/>
            <person name="Antonio M."/>
            <person name="Oren A."/>
            <person name="Chaudhuri R.R."/>
            <person name="La Ragione R."/>
            <person name="Hildebrand F."/>
            <person name="Pallen M.J."/>
        </authorList>
    </citation>
    <scope>NUCLEOTIDE SEQUENCE</scope>
    <source>
        <strain evidence="7">ChiGjej2B2-12916</strain>
    </source>
</reference>
<dbReference type="CDD" id="cd00609">
    <property type="entry name" value="AAT_like"/>
    <property type="match status" value="1"/>
</dbReference>
<keyword evidence="3" id="KW-0663">Pyridoxal phosphate</keyword>
<dbReference type="GO" id="GO:0047804">
    <property type="term" value="F:cysteine-S-conjugate beta-lyase activity"/>
    <property type="evidence" value="ECO:0007669"/>
    <property type="project" value="UniProtKB-EC"/>
</dbReference>
<dbReference type="Proteomes" id="UP000886879">
    <property type="component" value="Unassembled WGS sequence"/>
</dbReference>
<dbReference type="PANTHER" id="PTHR43525:SF1">
    <property type="entry name" value="PROTEIN MALY"/>
    <property type="match status" value="1"/>
</dbReference>
<dbReference type="InterPro" id="IPR015422">
    <property type="entry name" value="PyrdxlP-dep_Trfase_small"/>
</dbReference>
<dbReference type="PANTHER" id="PTHR43525">
    <property type="entry name" value="PROTEIN MALY"/>
    <property type="match status" value="1"/>
</dbReference>
<evidence type="ECO:0000256" key="2">
    <source>
        <dbReference type="ARBA" id="ARBA00012224"/>
    </source>
</evidence>
<keyword evidence="7" id="KW-0032">Aminotransferase</keyword>
<dbReference type="InterPro" id="IPR004839">
    <property type="entry name" value="Aminotransferase_I/II_large"/>
</dbReference>
<comment type="cofactor">
    <cofactor evidence="1">
        <name>pyridoxal 5'-phosphate</name>
        <dbReference type="ChEBI" id="CHEBI:597326"/>
    </cofactor>
</comment>
<dbReference type="SUPFAM" id="SSF53383">
    <property type="entry name" value="PLP-dependent transferases"/>
    <property type="match status" value="1"/>
</dbReference>
<evidence type="ECO:0000259" key="6">
    <source>
        <dbReference type="Pfam" id="PF00155"/>
    </source>
</evidence>
<proteinExistence type="inferred from homology"/>
<dbReference type="GO" id="GO:0008483">
    <property type="term" value="F:transaminase activity"/>
    <property type="evidence" value="ECO:0007669"/>
    <property type="project" value="UniProtKB-KW"/>
</dbReference>
<name>A0A9D1CGR3_9FIRM</name>
<dbReference type="Gene3D" id="3.90.1150.10">
    <property type="entry name" value="Aspartate Aminotransferase, domain 1"/>
    <property type="match status" value="1"/>
</dbReference>
<dbReference type="GO" id="GO:0030170">
    <property type="term" value="F:pyridoxal phosphate binding"/>
    <property type="evidence" value="ECO:0007669"/>
    <property type="project" value="InterPro"/>
</dbReference>
<keyword evidence="7" id="KW-0808">Transferase</keyword>
<dbReference type="Gene3D" id="3.40.640.10">
    <property type="entry name" value="Type I PLP-dependent aspartate aminotransferase-like (Major domain)"/>
    <property type="match status" value="1"/>
</dbReference>